<accession>A0A4R6JVH4</accession>
<gene>
    <name evidence="3" type="ORF">C8E87_2831</name>
</gene>
<feature type="transmembrane region" description="Helical" evidence="1">
    <location>
        <begin position="77"/>
        <end position="98"/>
    </location>
</feature>
<name>A0A4R6JVH4_9ACTN</name>
<feature type="transmembrane region" description="Helical" evidence="1">
    <location>
        <begin position="104"/>
        <end position="125"/>
    </location>
</feature>
<protein>
    <submittedName>
        <fullName evidence="3">Putative membrane protein</fullName>
    </submittedName>
</protein>
<sequence length="147" mass="15277">MIAGQAVQPILVMFPLGLFAIAVIFDVANLLGAPAIVGSLAYWNIVAGLVAGVAATIAGAVDLAFVRRPDARRIGVLRVLLNMGVLFLFAVILMVRVGDPDRQAGVGLFLLELLALAISGFGAWFSGELANGRTPAFARAAVGNRGY</sequence>
<keyword evidence="1" id="KW-0472">Membrane</keyword>
<evidence type="ECO:0000313" key="3">
    <source>
        <dbReference type="EMBL" id="TDO39156.1"/>
    </source>
</evidence>
<dbReference type="InterPro" id="IPR019251">
    <property type="entry name" value="DUF2231_TM"/>
</dbReference>
<proteinExistence type="predicted"/>
<organism evidence="3 4">
    <name type="scientific">Paractinoplanes brasiliensis</name>
    <dbReference type="NCBI Taxonomy" id="52695"/>
    <lineage>
        <taxon>Bacteria</taxon>
        <taxon>Bacillati</taxon>
        <taxon>Actinomycetota</taxon>
        <taxon>Actinomycetes</taxon>
        <taxon>Micromonosporales</taxon>
        <taxon>Micromonosporaceae</taxon>
        <taxon>Paractinoplanes</taxon>
    </lineage>
</organism>
<evidence type="ECO:0000259" key="2">
    <source>
        <dbReference type="Pfam" id="PF09990"/>
    </source>
</evidence>
<keyword evidence="4" id="KW-1185">Reference proteome</keyword>
<reference evidence="3 4" key="1">
    <citation type="submission" date="2019-03" db="EMBL/GenBank/DDBJ databases">
        <title>Sequencing the genomes of 1000 actinobacteria strains.</title>
        <authorList>
            <person name="Klenk H.-P."/>
        </authorList>
    </citation>
    <scope>NUCLEOTIDE SEQUENCE [LARGE SCALE GENOMIC DNA]</scope>
    <source>
        <strain evidence="3 4">DSM 43805</strain>
    </source>
</reference>
<feature type="domain" description="DUF2231" evidence="2">
    <location>
        <begin position="7"/>
        <end position="131"/>
    </location>
</feature>
<dbReference type="AlphaFoldDB" id="A0A4R6JVH4"/>
<evidence type="ECO:0000256" key="1">
    <source>
        <dbReference type="SAM" id="Phobius"/>
    </source>
</evidence>
<comment type="caution">
    <text evidence="3">The sequence shown here is derived from an EMBL/GenBank/DDBJ whole genome shotgun (WGS) entry which is preliminary data.</text>
</comment>
<dbReference type="Proteomes" id="UP000294901">
    <property type="component" value="Unassembled WGS sequence"/>
</dbReference>
<keyword evidence="1" id="KW-0812">Transmembrane</keyword>
<keyword evidence="1" id="KW-1133">Transmembrane helix</keyword>
<dbReference type="Pfam" id="PF09990">
    <property type="entry name" value="DUF2231"/>
    <property type="match status" value="1"/>
</dbReference>
<dbReference type="EMBL" id="SNWR01000001">
    <property type="protein sequence ID" value="TDO39156.1"/>
    <property type="molecule type" value="Genomic_DNA"/>
</dbReference>
<feature type="transmembrane region" description="Helical" evidence="1">
    <location>
        <begin position="12"/>
        <end position="36"/>
    </location>
</feature>
<feature type="transmembrane region" description="Helical" evidence="1">
    <location>
        <begin position="42"/>
        <end position="65"/>
    </location>
</feature>
<evidence type="ECO:0000313" key="4">
    <source>
        <dbReference type="Proteomes" id="UP000294901"/>
    </source>
</evidence>